<evidence type="ECO:0000256" key="3">
    <source>
        <dbReference type="ARBA" id="ARBA00022670"/>
    </source>
</evidence>
<dbReference type="EMBL" id="LJZQ01000002">
    <property type="protein sequence ID" value="KPQ30451.1"/>
    <property type="molecule type" value="Genomic_DNA"/>
</dbReference>
<gene>
    <name evidence="10" type="ORF">HLUCCX14_02520</name>
</gene>
<comment type="subcellular location">
    <subcellularLocation>
        <location evidence="1">Cell membrane</location>
        <topology evidence="1">Multi-pass membrane protein</topology>
    </subcellularLocation>
</comment>
<feature type="transmembrane region" description="Helical" evidence="8">
    <location>
        <begin position="295"/>
        <end position="318"/>
    </location>
</feature>
<protein>
    <submittedName>
        <fullName evidence="10">Transmembrane exosortase</fullName>
    </submittedName>
</protein>
<feature type="transmembrane region" description="Helical" evidence="8">
    <location>
        <begin position="50"/>
        <end position="67"/>
    </location>
</feature>
<dbReference type="InterPro" id="IPR013426">
    <property type="entry name" value="EpsH-like"/>
</dbReference>
<accession>A0A0P7Z7B4</accession>
<feature type="transmembrane region" description="Helical" evidence="8">
    <location>
        <begin position="99"/>
        <end position="119"/>
    </location>
</feature>
<dbReference type="NCBIfam" id="TIGR02602">
    <property type="entry name" value="8TM_EpsH"/>
    <property type="match status" value="1"/>
</dbReference>
<dbReference type="InterPro" id="IPR019127">
    <property type="entry name" value="Exosortase"/>
</dbReference>
<feature type="transmembrane region" description="Helical" evidence="8">
    <location>
        <begin position="214"/>
        <end position="240"/>
    </location>
</feature>
<dbReference type="GO" id="GO:0005886">
    <property type="term" value="C:plasma membrane"/>
    <property type="evidence" value="ECO:0007669"/>
    <property type="project" value="UniProtKB-SubCell"/>
</dbReference>
<evidence type="ECO:0000313" key="10">
    <source>
        <dbReference type="EMBL" id="KPQ30451.1"/>
    </source>
</evidence>
<keyword evidence="2" id="KW-1003">Cell membrane</keyword>
<feature type="transmembrane region" description="Helical" evidence="8">
    <location>
        <begin position="12"/>
        <end position="30"/>
    </location>
</feature>
<dbReference type="GO" id="GO:0006508">
    <property type="term" value="P:proteolysis"/>
    <property type="evidence" value="ECO:0007669"/>
    <property type="project" value="UniProtKB-KW"/>
</dbReference>
<dbReference type="OrthoDB" id="9797363at2"/>
<dbReference type="Proteomes" id="UP000050416">
    <property type="component" value="Unassembled WGS sequence"/>
</dbReference>
<keyword evidence="4 8" id="KW-0812">Transmembrane</keyword>
<evidence type="ECO:0000256" key="1">
    <source>
        <dbReference type="ARBA" id="ARBA00004651"/>
    </source>
</evidence>
<proteinExistence type="predicted"/>
<evidence type="ECO:0000256" key="2">
    <source>
        <dbReference type="ARBA" id="ARBA00022475"/>
    </source>
</evidence>
<dbReference type="GO" id="GO:0008233">
    <property type="term" value="F:peptidase activity"/>
    <property type="evidence" value="ECO:0007669"/>
    <property type="project" value="UniProtKB-KW"/>
</dbReference>
<evidence type="ECO:0000256" key="7">
    <source>
        <dbReference type="ARBA" id="ARBA00023136"/>
    </source>
</evidence>
<dbReference type="InterPro" id="IPR026392">
    <property type="entry name" value="Exo/Archaeosortase_dom"/>
</dbReference>
<keyword evidence="6 8" id="KW-1133">Transmembrane helix</keyword>
<evidence type="ECO:0000256" key="6">
    <source>
        <dbReference type="ARBA" id="ARBA00022989"/>
    </source>
</evidence>
<feature type="transmembrane region" description="Helical" evidence="8">
    <location>
        <begin position="126"/>
        <end position="150"/>
    </location>
</feature>
<dbReference type="Pfam" id="PF09721">
    <property type="entry name" value="Exosortase_EpsH"/>
    <property type="match status" value="1"/>
</dbReference>
<dbReference type="InterPro" id="IPR014263">
    <property type="entry name" value="Methanolan_biosynth_EpsI"/>
</dbReference>
<comment type="caution">
    <text evidence="10">The sequence shown here is derived from an EMBL/GenBank/DDBJ whole genome shotgun (WGS) entry which is preliminary data.</text>
</comment>
<name>A0A0P7Z7B4_9GAMM</name>
<dbReference type="NCBIfam" id="TIGR04178">
    <property type="entry name" value="exo_archaeo"/>
    <property type="match status" value="1"/>
</dbReference>
<dbReference type="Pfam" id="PF11984">
    <property type="entry name" value="DUF3485"/>
    <property type="match status" value="1"/>
</dbReference>
<feature type="transmembrane region" description="Helical" evidence="8">
    <location>
        <begin position="170"/>
        <end position="193"/>
    </location>
</feature>
<dbReference type="STRING" id="1305731.GCA_000934705_01368"/>
<keyword evidence="7 8" id="KW-0472">Membrane</keyword>
<keyword evidence="5" id="KW-0378">Hydrolase</keyword>
<dbReference type="PATRIC" id="fig|1305731.5.peg.3292"/>
<dbReference type="AlphaFoldDB" id="A0A0P7Z7B4"/>
<evidence type="ECO:0000256" key="4">
    <source>
        <dbReference type="ARBA" id="ARBA00022692"/>
    </source>
</evidence>
<organism evidence="10 11">
    <name type="scientific">Marinobacter excellens HL-55</name>
    <dbReference type="NCBI Taxonomy" id="1305731"/>
    <lineage>
        <taxon>Bacteria</taxon>
        <taxon>Pseudomonadati</taxon>
        <taxon>Pseudomonadota</taxon>
        <taxon>Gammaproteobacteria</taxon>
        <taxon>Pseudomonadales</taxon>
        <taxon>Marinobacteraceae</taxon>
        <taxon>Marinobacter</taxon>
    </lineage>
</organism>
<evidence type="ECO:0000256" key="5">
    <source>
        <dbReference type="ARBA" id="ARBA00022801"/>
    </source>
</evidence>
<evidence type="ECO:0000259" key="9">
    <source>
        <dbReference type="Pfam" id="PF11984"/>
    </source>
</evidence>
<keyword evidence="3" id="KW-0645">Protease</keyword>
<feature type="transmembrane region" description="Helical" evidence="8">
    <location>
        <begin position="74"/>
        <end position="93"/>
    </location>
</feature>
<evidence type="ECO:0000313" key="11">
    <source>
        <dbReference type="Proteomes" id="UP000050416"/>
    </source>
</evidence>
<feature type="transmembrane region" description="Helical" evidence="8">
    <location>
        <begin position="255"/>
        <end position="274"/>
    </location>
</feature>
<reference evidence="10 11" key="1">
    <citation type="submission" date="2015-09" db="EMBL/GenBank/DDBJ databases">
        <title>Identification and resolution of microdiversity through metagenomic sequencing of parallel consortia.</title>
        <authorList>
            <person name="Nelson W.C."/>
            <person name="Romine M.F."/>
            <person name="Lindemann S.R."/>
        </authorList>
    </citation>
    <scope>NUCLEOTIDE SEQUENCE [LARGE SCALE GENOMIC DNA]</scope>
    <source>
        <strain evidence="10">HL-55</strain>
    </source>
</reference>
<feature type="domain" description="Methanolan biosynthesis EpsI" evidence="9">
    <location>
        <begin position="389"/>
        <end position="502"/>
    </location>
</feature>
<evidence type="ECO:0000256" key="8">
    <source>
        <dbReference type="SAM" id="Phobius"/>
    </source>
</evidence>
<sequence length="514" mass="58247">MTREWIPSRSVLMQFLPFIGIVCLLGLVTYPTVDGIVTRWLKLDESYSHGFLLAFVSLFLAFRAATLHPVRAGFYPLWLIPLALCLAGYWLGGLIRLQALQQLVLVPMIMSAFAILLGWRQIRWFLVPLGLLFLTVPVWDFLSWTLQLITVDINQFLLGFFDIDFEVEGVFVYLIGVGTFEVAHGCSGLRYLLVGQALVLIYGEMYLSRLRSRLALFALGVGFALVANWIRVFVIIYMGYETDMQSSLIEDHDSFGWWVFAGTLVPLYFLARWLELGDDKAVLDGLDVSGTSEAVTKGTPMVGVVCVLTLVVVTWWALPERSSLITEEPGGFSVDLSEQYAPVFGGQLAGWRPQIRNPDRVYAQVLFDREQVVATESVDQMYYMGLFTYEFQRHRAELIQYSNRLYDRENWIPELFFDVEAGLPGTVRGITLRNRMTGQQVTLGYVYLIQGRWETDQWRAKLAQVSGFFNDRDDASLLIAAVSCTACDPQESLADFVRVAFPEALEQISRLVAQ</sequence>